<feature type="compositionally biased region" description="Acidic residues" evidence="1">
    <location>
        <begin position="68"/>
        <end position="78"/>
    </location>
</feature>
<dbReference type="EMBL" id="CAUOFW020009724">
    <property type="protein sequence ID" value="CAK9186937.1"/>
    <property type="molecule type" value="Genomic_DNA"/>
</dbReference>
<dbReference type="AlphaFoldDB" id="A0ABC8V267"/>
<feature type="region of interest" description="Disordered" evidence="1">
    <location>
        <begin position="1"/>
        <end position="94"/>
    </location>
</feature>
<proteinExistence type="predicted"/>
<evidence type="ECO:0000256" key="1">
    <source>
        <dbReference type="SAM" id="MobiDB-lite"/>
    </source>
</evidence>
<evidence type="ECO:0000313" key="2">
    <source>
        <dbReference type="EMBL" id="CAK9186937.1"/>
    </source>
</evidence>
<protein>
    <submittedName>
        <fullName evidence="2">Uncharacterized protein</fullName>
    </submittedName>
</protein>
<name>A0ABC8V267_9AQUA</name>
<organism evidence="2 3">
    <name type="scientific">Ilex paraguariensis</name>
    <name type="common">yerba mate</name>
    <dbReference type="NCBI Taxonomy" id="185542"/>
    <lineage>
        <taxon>Eukaryota</taxon>
        <taxon>Viridiplantae</taxon>
        <taxon>Streptophyta</taxon>
        <taxon>Embryophyta</taxon>
        <taxon>Tracheophyta</taxon>
        <taxon>Spermatophyta</taxon>
        <taxon>Magnoliopsida</taxon>
        <taxon>eudicotyledons</taxon>
        <taxon>Gunneridae</taxon>
        <taxon>Pentapetalae</taxon>
        <taxon>asterids</taxon>
        <taxon>campanulids</taxon>
        <taxon>Aquifoliales</taxon>
        <taxon>Aquifoliaceae</taxon>
        <taxon>Ilex</taxon>
    </lineage>
</organism>
<sequence length="112" mass="12203">MKMNARKSLSFPEDTESCVTSEGSKGEANKATEASSGKDGSSRTKGRDGVREKKTVYVAKDEVKVEEGVDGDTEDDDERMISHQEGENFPGSPSFRVYFLDNLKDGDDGDGE</sequence>
<gene>
    <name evidence="2" type="ORF">ILEXP_LOCUS57436</name>
</gene>
<feature type="compositionally biased region" description="Basic and acidic residues" evidence="1">
    <location>
        <begin position="40"/>
        <end position="67"/>
    </location>
</feature>
<comment type="caution">
    <text evidence="2">The sequence shown here is derived from an EMBL/GenBank/DDBJ whole genome shotgun (WGS) entry which is preliminary data.</text>
</comment>
<accession>A0ABC8V267</accession>
<keyword evidence="3" id="KW-1185">Reference proteome</keyword>
<reference evidence="2 3" key="1">
    <citation type="submission" date="2024-02" db="EMBL/GenBank/DDBJ databases">
        <authorList>
            <person name="Vignale AGUSTIN F."/>
            <person name="Sosa J E."/>
            <person name="Modenutti C."/>
        </authorList>
    </citation>
    <scope>NUCLEOTIDE SEQUENCE [LARGE SCALE GENOMIC DNA]</scope>
</reference>
<evidence type="ECO:0000313" key="3">
    <source>
        <dbReference type="Proteomes" id="UP001642360"/>
    </source>
</evidence>
<dbReference type="Proteomes" id="UP001642360">
    <property type="component" value="Unassembled WGS sequence"/>
</dbReference>